<organism evidence="1 2">
    <name type="scientific">Lactuca virosa</name>
    <dbReference type="NCBI Taxonomy" id="75947"/>
    <lineage>
        <taxon>Eukaryota</taxon>
        <taxon>Viridiplantae</taxon>
        <taxon>Streptophyta</taxon>
        <taxon>Embryophyta</taxon>
        <taxon>Tracheophyta</taxon>
        <taxon>Spermatophyta</taxon>
        <taxon>Magnoliopsida</taxon>
        <taxon>eudicotyledons</taxon>
        <taxon>Gunneridae</taxon>
        <taxon>Pentapetalae</taxon>
        <taxon>asterids</taxon>
        <taxon>campanulids</taxon>
        <taxon>Asterales</taxon>
        <taxon>Asteraceae</taxon>
        <taxon>Cichorioideae</taxon>
        <taxon>Cichorieae</taxon>
        <taxon>Lactucinae</taxon>
        <taxon>Lactuca</taxon>
    </lineage>
</organism>
<reference evidence="1 2" key="1">
    <citation type="submission" date="2022-01" db="EMBL/GenBank/DDBJ databases">
        <authorList>
            <person name="Xiong W."/>
            <person name="Schranz E."/>
        </authorList>
    </citation>
    <scope>NUCLEOTIDE SEQUENCE [LARGE SCALE GENOMIC DNA]</scope>
</reference>
<keyword evidence="2" id="KW-1185">Reference proteome</keyword>
<dbReference type="Proteomes" id="UP001157418">
    <property type="component" value="Unassembled WGS sequence"/>
</dbReference>
<evidence type="ECO:0000313" key="1">
    <source>
        <dbReference type="EMBL" id="CAH1429528.1"/>
    </source>
</evidence>
<evidence type="ECO:0000313" key="2">
    <source>
        <dbReference type="Proteomes" id="UP001157418"/>
    </source>
</evidence>
<accession>A0AAU9MXY6</accession>
<sequence>MTLTAITDPPPLCSPAYLVPSLKVEVVRLICKQLTELSNQQKTWRNLAICAEYKSPSVQIFPHTWSSEYL</sequence>
<evidence type="ECO:0008006" key="3">
    <source>
        <dbReference type="Google" id="ProtNLM"/>
    </source>
</evidence>
<dbReference type="EMBL" id="CAKMRJ010002848">
    <property type="protein sequence ID" value="CAH1429528.1"/>
    <property type="molecule type" value="Genomic_DNA"/>
</dbReference>
<comment type="caution">
    <text evidence="1">The sequence shown here is derived from an EMBL/GenBank/DDBJ whole genome shotgun (WGS) entry which is preliminary data.</text>
</comment>
<name>A0AAU9MXY6_9ASTR</name>
<protein>
    <recommendedName>
        <fullName evidence="3">F-box domain-containing protein</fullName>
    </recommendedName>
</protein>
<proteinExistence type="predicted"/>
<gene>
    <name evidence="1" type="ORF">LVIROSA_LOCUS16382</name>
</gene>
<dbReference type="AlphaFoldDB" id="A0AAU9MXY6"/>